<name>A0A382ESE8_9ZZZZ</name>
<proteinExistence type="predicted"/>
<dbReference type="EMBL" id="UINC01045695">
    <property type="protein sequence ID" value="SVB52757.1"/>
    <property type="molecule type" value="Genomic_DNA"/>
</dbReference>
<accession>A0A382ESE8</accession>
<feature type="compositionally biased region" description="Basic and acidic residues" evidence="1">
    <location>
        <begin position="40"/>
        <end position="60"/>
    </location>
</feature>
<feature type="region of interest" description="Disordered" evidence="1">
    <location>
        <begin position="23"/>
        <end position="60"/>
    </location>
</feature>
<organism evidence="2">
    <name type="scientific">marine metagenome</name>
    <dbReference type="NCBI Taxonomy" id="408172"/>
    <lineage>
        <taxon>unclassified sequences</taxon>
        <taxon>metagenomes</taxon>
        <taxon>ecological metagenomes</taxon>
    </lineage>
</organism>
<evidence type="ECO:0000256" key="1">
    <source>
        <dbReference type="SAM" id="MobiDB-lite"/>
    </source>
</evidence>
<evidence type="ECO:0000313" key="2">
    <source>
        <dbReference type="EMBL" id="SVB52757.1"/>
    </source>
</evidence>
<reference evidence="2" key="1">
    <citation type="submission" date="2018-05" db="EMBL/GenBank/DDBJ databases">
        <authorList>
            <person name="Lanie J.A."/>
            <person name="Ng W.-L."/>
            <person name="Kazmierczak K.M."/>
            <person name="Andrzejewski T.M."/>
            <person name="Davidsen T.M."/>
            <person name="Wayne K.J."/>
            <person name="Tettelin H."/>
            <person name="Glass J.I."/>
            <person name="Rusch D."/>
            <person name="Podicherti R."/>
            <person name="Tsui H.-C.T."/>
            <person name="Winkler M.E."/>
        </authorList>
    </citation>
    <scope>NUCLEOTIDE SEQUENCE</scope>
</reference>
<sequence>MIGDIYCRPRVLQFLTVRIDKFGSHDSSDKRANHLATKITDSDSQRTEGKRQDHQRHTYS</sequence>
<feature type="compositionally biased region" description="Basic and acidic residues" evidence="1">
    <location>
        <begin position="23"/>
        <end position="32"/>
    </location>
</feature>
<gene>
    <name evidence="2" type="ORF">METZ01_LOCUS205611</name>
</gene>
<protein>
    <submittedName>
        <fullName evidence="2">Uncharacterized protein</fullName>
    </submittedName>
</protein>
<dbReference type="AlphaFoldDB" id="A0A382ESE8"/>